<gene>
    <name evidence="2" type="ORF">DP107_04415</name>
</gene>
<evidence type="ECO:0000259" key="1">
    <source>
        <dbReference type="PROSITE" id="PS51379"/>
    </source>
</evidence>
<dbReference type="EMBL" id="QMDX01000002">
    <property type="protein sequence ID" value="TSD15104.1"/>
    <property type="molecule type" value="Genomic_DNA"/>
</dbReference>
<evidence type="ECO:0000313" key="3">
    <source>
        <dbReference type="Proteomes" id="UP000319894"/>
    </source>
</evidence>
<name>A0A554NCK6_9EURY</name>
<organism evidence="2 3">
    <name type="scientific">Haloglomus irregulare</name>
    <dbReference type="NCBI Taxonomy" id="2234134"/>
    <lineage>
        <taxon>Archaea</taxon>
        <taxon>Methanobacteriati</taxon>
        <taxon>Methanobacteriota</taxon>
        <taxon>Stenosarchaea group</taxon>
        <taxon>Halobacteria</taxon>
        <taxon>Halobacteriales</taxon>
        <taxon>Natronomonadaceae</taxon>
        <taxon>Haloglomus</taxon>
    </lineage>
</organism>
<proteinExistence type="predicted"/>
<reference evidence="2 3" key="1">
    <citation type="submission" date="2018-06" db="EMBL/GenBank/DDBJ databases">
        <title>Natronomonas sp. F16-60 a new haloarchaeon isolated from a solar saltern of Isla Cristina, Huelva, Spain.</title>
        <authorList>
            <person name="Duran-Viseras A."/>
            <person name="Sanchez-Porro C."/>
            <person name="Ventosa A."/>
        </authorList>
    </citation>
    <scope>NUCLEOTIDE SEQUENCE [LARGE SCALE GENOMIC DNA]</scope>
    <source>
        <strain evidence="2 3">F16-60</strain>
    </source>
</reference>
<feature type="domain" description="4Fe-4S ferredoxin-type" evidence="1">
    <location>
        <begin position="6"/>
        <end position="35"/>
    </location>
</feature>
<evidence type="ECO:0000313" key="2">
    <source>
        <dbReference type="EMBL" id="TSD15104.1"/>
    </source>
</evidence>
<dbReference type="InterPro" id="IPR017896">
    <property type="entry name" value="4Fe4S_Fe-S-bd"/>
</dbReference>
<protein>
    <recommendedName>
        <fullName evidence="1">4Fe-4S ferredoxin-type domain-containing protein</fullName>
    </recommendedName>
</protein>
<dbReference type="PROSITE" id="PS51379">
    <property type="entry name" value="4FE4S_FER_2"/>
    <property type="match status" value="1"/>
</dbReference>
<comment type="caution">
    <text evidence="2">The sequence shown here is derived from an EMBL/GenBank/DDBJ whole genome shotgun (WGS) entry which is preliminary data.</text>
</comment>
<sequence>MPALMIRDEISDRHRCPECRRCWECCPSCFSWPLPFAHWNHQSGCPDYGLDCDGKTVLRLPND</sequence>
<accession>A0A554NCK6</accession>
<keyword evidence="3" id="KW-1185">Reference proteome</keyword>
<dbReference type="Proteomes" id="UP000319894">
    <property type="component" value="Unassembled WGS sequence"/>
</dbReference>
<dbReference type="InParanoid" id="A0A554NCK6"/>
<dbReference type="AlphaFoldDB" id="A0A554NCK6"/>